<protein>
    <submittedName>
        <fullName evidence="2">Uncharacterized protein</fullName>
    </submittedName>
</protein>
<feature type="compositionally biased region" description="Polar residues" evidence="1">
    <location>
        <begin position="114"/>
        <end position="129"/>
    </location>
</feature>
<evidence type="ECO:0000313" key="2">
    <source>
        <dbReference type="EMBL" id="MCE3052344.1"/>
    </source>
</evidence>
<comment type="caution">
    <text evidence="2">The sequence shown here is derived from an EMBL/GenBank/DDBJ whole genome shotgun (WGS) entry which is preliminary data.</text>
</comment>
<organism evidence="2 3">
    <name type="scientific">Datura stramonium</name>
    <name type="common">Jimsonweed</name>
    <name type="synonym">Common thornapple</name>
    <dbReference type="NCBI Taxonomy" id="4076"/>
    <lineage>
        <taxon>Eukaryota</taxon>
        <taxon>Viridiplantae</taxon>
        <taxon>Streptophyta</taxon>
        <taxon>Embryophyta</taxon>
        <taxon>Tracheophyta</taxon>
        <taxon>Spermatophyta</taxon>
        <taxon>Magnoliopsida</taxon>
        <taxon>eudicotyledons</taxon>
        <taxon>Gunneridae</taxon>
        <taxon>Pentapetalae</taxon>
        <taxon>asterids</taxon>
        <taxon>lamiids</taxon>
        <taxon>Solanales</taxon>
        <taxon>Solanaceae</taxon>
        <taxon>Solanoideae</taxon>
        <taxon>Datureae</taxon>
        <taxon>Datura</taxon>
    </lineage>
</organism>
<evidence type="ECO:0000313" key="3">
    <source>
        <dbReference type="Proteomes" id="UP000823775"/>
    </source>
</evidence>
<name>A0ABS8WQF0_DATST</name>
<keyword evidence="3" id="KW-1185">Reference proteome</keyword>
<dbReference type="EMBL" id="JACEIK010009477">
    <property type="protein sequence ID" value="MCE3052344.1"/>
    <property type="molecule type" value="Genomic_DNA"/>
</dbReference>
<accession>A0ABS8WQF0</accession>
<sequence length="204" mass="23474">QRIENRKTGWTESSTRTRGLGQLTMRVFIGGIVANFYFTRGCQDLLHLPPVPHLRGLGMSSRDRVIKVWEETPGGMLHGNECVLPVWTSRSFPKGLPSCRIESRGYYYHNSQHYPRSYRSSPGTQSPPRNGTKDGPHFQDAVHMFKCLMIHRISPIMMQRTAVDVIRLPKRRTINWSICPTQIYGETIDGSKRRYVNQRTDEGQ</sequence>
<evidence type="ECO:0000256" key="1">
    <source>
        <dbReference type="SAM" id="MobiDB-lite"/>
    </source>
</evidence>
<feature type="non-terminal residue" evidence="2">
    <location>
        <position position="1"/>
    </location>
</feature>
<gene>
    <name evidence="2" type="ORF">HAX54_052352</name>
</gene>
<feature type="region of interest" description="Disordered" evidence="1">
    <location>
        <begin position="114"/>
        <end position="136"/>
    </location>
</feature>
<dbReference type="Proteomes" id="UP000823775">
    <property type="component" value="Unassembled WGS sequence"/>
</dbReference>
<feature type="non-terminal residue" evidence="2">
    <location>
        <position position="204"/>
    </location>
</feature>
<proteinExistence type="predicted"/>
<reference evidence="2 3" key="1">
    <citation type="journal article" date="2021" name="BMC Genomics">
        <title>Datura genome reveals duplications of psychoactive alkaloid biosynthetic genes and high mutation rate following tissue culture.</title>
        <authorList>
            <person name="Rajewski A."/>
            <person name="Carter-House D."/>
            <person name="Stajich J."/>
            <person name="Litt A."/>
        </authorList>
    </citation>
    <scope>NUCLEOTIDE SEQUENCE [LARGE SCALE GENOMIC DNA]</scope>
    <source>
        <strain evidence="2">AR-01</strain>
    </source>
</reference>